<protein>
    <submittedName>
        <fullName evidence="2">GNAT family Acetyltransferase</fullName>
    </submittedName>
</protein>
<evidence type="ECO:0000313" key="2">
    <source>
        <dbReference type="EMBL" id="EHN59791.1"/>
    </source>
</evidence>
<accession>G9WGG4</accession>
<comment type="caution">
    <text evidence="2">The sequence shown here is derived from an EMBL/GenBank/DDBJ whole genome shotgun (WGS) entry which is preliminary data.</text>
</comment>
<dbReference type="PROSITE" id="PS51186">
    <property type="entry name" value="GNAT"/>
    <property type="match status" value="1"/>
</dbReference>
<dbReference type="HOGENOM" id="CLU_056607_7_1_9"/>
<dbReference type="CDD" id="cd04301">
    <property type="entry name" value="NAT_SF"/>
    <property type="match status" value="1"/>
</dbReference>
<evidence type="ECO:0000313" key="3">
    <source>
        <dbReference type="Proteomes" id="UP000004959"/>
    </source>
</evidence>
<dbReference type="InterPro" id="IPR016181">
    <property type="entry name" value="Acyl_CoA_acyltransferase"/>
</dbReference>
<dbReference type="Pfam" id="PF00583">
    <property type="entry name" value="Acetyltransf_1"/>
    <property type="match status" value="1"/>
</dbReference>
<reference evidence="2 3" key="1">
    <citation type="journal article" date="2012" name="PLoS ONE">
        <title>Functional divergence in the genus oenococcus as predicted by genome sequencing of the newly-described species, Oenococcus kitaharae.</title>
        <authorList>
            <person name="Borneman A.R."/>
            <person name="McCarthy J.M."/>
            <person name="Chambers P.J."/>
            <person name="Bartowsky E.J."/>
        </authorList>
    </citation>
    <scope>NUCLEOTIDE SEQUENCE [LARGE SCALE GENOMIC DNA]</scope>
    <source>
        <strain evidence="3">DSM17330</strain>
    </source>
</reference>
<proteinExistence type="predicted"/>
<sequence>MAVAFRKIKFHSSDKQYYDENLVLRNDVLRKPIGKTLNRSALTIEKDNQFYGLLLKDELLATLSVYALSPTKACLVAFAVRPDFQKQGLGTELLKFVLTDLKTAGYTSVTLTARASAHDFYLKNAFKDLGPRHHDSRLNIDDYEMSLDL</sequence>
<dbReference type="GO" id="GO:0016747">
    <property type="term" value="F:acyltransferase activity, transferring groups other than amino-acyl groups"/>
    <property type="evidence" value="ECO:0007669"/>
    <property type="project" value="InterPro"/>
</dbReference>
<name>G9WGG4_9LACO</name>
<dbReference type="eggNOG" id="COG0456">
    <property type="taxonomic scope" value="Bacteria"/>
</dbReference>
<dbReference type="PATRIC" id="fig|1045004.4.peg.1689"/>
<dbReference type="STRING" id="336988.NT96_02230"/>
<feature type="domain" description="N-acetyltransferase" evidence="1">
    <location>
        <begin position="8"/>
        <end position="149"/>
    </location>
</feature>
<gene>
    <name evidence="2" type="ORF">OKIT_1716</name>
</gene>
<organism evidence="2 3">
    <name type="scientific">Oenococcus kitaharae DSM 17330</name>
    <dbReference type="NCBI Taxonomy" id="1045004"/>
    <lineage>
        <taxon>Bacteria</taxon>
        <taxon>Bacillati</taxon>
        <taxon>Bacillota</taxon>
        <taxon>Bacilli</taxon>
        <taxon>Lactobacillales</taxon>
        <taxon>Lactobacillaceae</taxon>
        <taxon>Oenococcus</taxon>
    </lineage>
</organism>
<dbReference type="SUPFAM" id="SSF55729">
    <property type="entry name" value="Acyl-CoA N-acyltransferases (Nat)"/>
    <property type="match status" value="1"/>
</dbReference>
<dbReference type="AlphaFoldDB" id="G9WGG4"/>
<keyword evidence="2" id="KW-0808">Transferase</keyword>
<dbReference type="OrthoDB" id="9794566at2"/>
<dbReference type="Gene3D" id="3.40.630.30">
    <property type="match status" value="1"/>
</dbReference>
<dbReference type="InterPro" id="IPR000182">
    <property type="entry name" value="GNAT_dom"/>
</dbReference>
<dbReference type="RefSeq" id="WP_007746941.1">
    <property type="nucleotide sequence ID" value="NZ_CM001398.1"/>
</dbReference>
<keyword evidence="3" id="KW-1185">Reference proteome</keyword>
<evidence type="ECO:0000259" key="1">
    <source>
        <dbReference type="PROSITE" id="PS51186"/>
    </source>
</evidence>
<dbReference type="Proteomes" id="UP000004959">
    <property type="component" value="Chromosome"/>
</dbReference>
<dbReference type="EMBL" id="AFVZ01000001">
    <property type="protein sequence ID" value="EHN59791.1"/>
    <property type="molecule type" value="Genomic_DNA"/>
</dbReference>